<dbReference type="Proteomes" id="UP000245626">
    <property type="component" value="Unassembled WGS sequence"/>
</dbReference>
<evidence type="ECO:0000313" key="1">
    <source>
        <dbReference type="EMBL" id="PWN53197.1"/>
    </source>
</evidence>
<sequence>MSSRFAPSSPPASNQQHRYRRLPESSFDQDRPHRTSFTSNGPTASTPLMIHQRSKPKVPSYTQAKSTSVRVTAVCPSIHCPSCVSFLNQLFSHIKFDNSPDVEISDVNVSLIDHSLSLTASFPEVRNPIITHPISQQRKQKGSVRSILNEVTKLLRREGYSVDFIQSKLISSPNQLSRSLQATTKKPTHLDLTLDGDELTPQGPSQPNVGAFSLPSTRQQSFSKSFNAGTSYQTTPQQQPSFFSSLSTSIHHTVNPWSARREREAQQEEKRRWEKHLEVCQSCRGQIEQGLPQHLDSVAILPRVGHAALDRQDRVGEGEEQVDYIRDHPDLLTSTNASQKDLKQAKDEEHGPWTAQLAVGGMTCASCVNGIKSGVAFLENPTPPSSGRLESIDVSLLSNSAKVVVTSKDVIPKVIEAIEDAGFDVELISTKAARKAAISRSSPTARTEETWKVDFAVGGMTCASCVSGVNSAIEVVRKRLKESESTITIAHFEVALLNGSAHATLVGKAATTEGESAFSEVIEEMKEAMEDGGYDVEVNKKERVAVADTAGAEGGPEKAADGSAATGSLPRRTVRVRIDGMFCSSCVSKVKYYFETLEEDHGDAGFEISDDSLESFSLEKPLVSFTYVSDPSDKDGVSLRQVLRQLEALDPAFTAVYSPPPSLSSRSAMLAKKELRSLLVRLIISFIFAIPTLVLAVISPSLSESHPLRRSLERPVWGGATKDEVLLWALATPVQFGVGSIFHERSWKSIRSVWRKGRTWQERLFRWGDMNVLVSLGTSVAYLASLAFMIVDVVRGPPAKMDDGMEHGGGSMGMTFFDVSVFLIFFILMGRVLESWTKRKTGDAVAELGSMKPSTGQLILDPTQPSQSQTDTVSVDLLEVGDLVLVPSGSSPPLDGTLVATANYSEAQMDESSLSGESKPVKKKDGDNLFSGTANASPYPIVVRVNRLSGQSLIDDILDVVREASGRKAGIEKVADRVTGIFVPVIVFFSVLVLFLWVALLYSGALSERWIKENTPNSEQNGARLLFALQFAVSALVIACPCGIGLAAPTAQLCGIGLASKNGILVNGGGEAFSIASKATKAKREVVFVFDKTGTITLGEAGKVVDHEVVRTQGEHGEDRDELLLKEEIELWKCLDLAEQSSVHPIGSSLREFCKSKIKPHSNPPTSSSPRDGPQLQEVKEEAGKGLVATFKVGETFFELLVGNRRLMEEARVEIDQATSQKVKEWQLEARSVVHISTRVVRPSSPSTSSSHPEDDQDDPRSGWKKEDGKMKAILAISDTIRPESSWLVSHLEKRFSAQVWLISGDNVTTTKAVAKMVGIKENHVVAGVLPTGKRDWVEKLKLGQEVEEDTESQTGARRGKKRRLVVFVGDGINDSPAIASSDLGIALGSGSSISQSSSDFILLSKQRPLISIPVLLSISRATNLKILSNFTWSFVFNASLLPIASGVLMPVGFKLGPSLSGLAMALSSSSVVINALTLRFWRVPPEVQRFITAA</sequence>
<organism evidence="1 2">
    <name type="scientific">Violaceomyces palustris</name>
    <dbReference type="NCBI Taxonomy" id="1673888"/>
    <lineage>
        <taxon>Eukaryota</taxon>
        <taxon>Fungi</taxon>
        <taxon>Dikarya</taxon>
        <taxon>Basidiomycota</taxon>
        <taxon>Ustilaginomycotina</taxon>
        <taxon>Ustilaginomycetes</taxon>
        <taxon>Violaceomycetales</taxon>
        <taxon>Violaceomycetaceae</taxon>
        <taxon>Violaceomyces</taxon>
    </lineage>
</organism>
<gene>
    <name evidence="1" type="ORF">IE53DRAFT_384341</name>
</gene>
<name>A0ACD0P5C0_9BASI</name>
<evidence type="ECO:0000313" key="2">
    <source>
        <dbReference type="Proteomes" id="UP000245626"/>
    </source>
</evidence>
<keyword evidence="2" id="KW-1185">Reference proteome</keyword>
<dbReference type="EMBL" id="KZ819737">
    <property type="protein sequence ID" value="PWN53197.1"/>
    <property type="molecule type" value="Genomic_DNA"/>
</dbReference>
<reference evidence="1 2" key="1">
    <citation type="journal article" date="2018" name="Mol. Biol. Evol.">
        <title>Broad Genomic Sampling Reveals a Smut Pathogenic Ancestry of the Fungal Clade Ustilaginomycotina.</title>
        <authorList>
            <person name="Kijpornyongpan T."/>
            <person name="Mondo S.J."/>
            <person name="Barry K."/>
            <person name="Sandor L."/>
            <person name="Lee J."/>
            <person name="Lipzen A."/>
            <person name="Pangilinan J."/>
            <person name="LaButti K."/>
            <person name="Hainaut M."/>
            <person name="Henrissat B."/>
            <person name="Grigoriev I.V."/>
            <person name="Spatafora J.W."/>
            <person name="Aime M.C."/>
        </authorList>
    </citation>
    <scope>NUCLEOTIDE SEQUENCE [LARGE SCALE GENOMIC DNA]</scope>
    <source>
        <strain evidence="1 2">SA 807</strain>
    </source>
</reference>
<proteinExistence type="predicted"/>
<accession>A0ACD0P5C0</accession>
<protein>
    <submittedName>
        <fullName evidence="1">Heavy metal translocatin</fullName>
    </submittedName>
</protein>